<dbReference type="InterPro" id="IPR010652">
    <property type="entry name" value="DUF1232"/>
</dbReference>
<evidence type="ECO:0000256" key="9">
    <source>
        <dbReference type="ARBA" id="ARBA00030110"/>
    </source>
</evidence>
<accession>A0AA39GTL2</accession>
<dbReference type="GO" id="GO:0003924">
    <property type="term" value="F:GTPase activity"/>
    <property type="evidence" value="ECO:0007669"/>
    <property type="project" value="InterPro"/>
</dbReference>
<dbReference type="PANTHER" id="PTHR22894">
    <property type="entry name" value="RING-TYPE DOMAIN-CONTAINING PROTEIN"/>
    <property type="match status" value="1"/>
</dbReference>
<keyword evidence="4" id="KW-0479">Metal-binding</keyword>
<proteinExistence type="predicted"/>
<evidence type="ECO:0000256" key="1">
    <source>
        <dbReference type="ARBA" id="ARBA00004127"/>
    </source>
</evidence>
<dbReference type="InterPro" id="IPR001806">
    <property type="entry name" value="Small_GTPase"/>
</dbReference>
<feature type="transmembrane region" description="Helical" evidence="12">
    <location>
        <begin position="350"/>
        <end position="370"/>
    </location>
</feature>
<dbReference type="PROSITE" id="PS50089">
    <property type="entry name" value="ZF_RING_2"/>
    <property type="match status" value="1"/>
</dbReference>
<evidence type="ECO:0000313" key="14">
    <source>
        <dbReference type="EMBL" id="KAK0393338.1"/>
    </source>
</evidence>
<keyword evidence="8 12" id="KW-0472">Membrane</keyword>
<name>A0AA39GTL2_9BILA</name>
<dbReference type="PRINTS" id="PR00449">
    <property type="entry name" value="RASTRNSFRMNG"/>
</dbReference>
<evidence type="ECO:0000256" key="11">
    <source>
        <dbReference type="PROSITE-ProRule" id="PRU00175"/>
    </source>
</evidence>
<comment type="subcellular location">
    <subcellularLocation>
        <location evidence="1">Endomembrane system</location>
        <topology evidence="1">Multi-pass membrane protein</topology>
    </subcellularLocation>
</comment>
<evidence type="ECO:0000313" key="15">
    <source>
        <dbReference type="Proteomes" id="UP001175271"/>
    </source>
</evidence>
<dbReference type="CDD" id="cd16553">
    <property type="entry name" value="RING-HC_RNF170"/>
    <property type="match status" value="1"/>
</dbReference>
<evidence type="ECO:0000256" key="3">
    <source>
        <dbReference type="ARBA" id="ARBA00022692"/>
    </source>
</evidence>
<dbReference type="GO" id="GO:0012505">
    <property type="term" value="C:endomembrane system"/>
    <property type="evidence" value="ECO:0007669"/>
    <property type="project" value="UniProtKB-SubCell"/>
</dbReference>
<keyword evidence="5 11" id="KW-0863">Zinc-finger</keyword>
<dbReference type="AlphaFoldDB" id="A0AA39GTL2"/>
<dbReference type="InterPro" id="IPR027417">
    <property type="entry name" value="P-loop_NTPase"/>
</dbReference>
<dbReference type="InterPro" id="IPR001841">
    <property type="entry name" value="Znf_RING"/>
</dbReference>
<evidence type="ECO:0000256" key="5">
    <source>
        <dbReference type="ARBA" id="ARBA00022771"/>
    </source>
</evidence>
<dbReference type="InterPro" id="IPR013083">
    <property type="entry name" value="Znf_RING/FYVE/PHD"/>
</dbReference>
<dbReference type="Gene3D" id="3.30.40.10">
    <property type="entry name" value="Zinc/RING finger domain, C3HC4 (zinc finger)"/>
    <property type="match status" value="1"/>
</dbReference>
<gene>
    <name evidence="14" type="ORF">QR680_000160</name>
</gene>
<dbReference type="PROSITE" id="PS51419">
    <property type="entry name" value="RAB"/>
    <property type="match status" value="1"/>
</dbReference>
<dbReference type="SMART" id="SM00184">
    <property type="entry name" value="RING"/>
    <property type="match status" value="1"/>
</dbReference>
<evidence type="ECO:0000256" key="6">
    <source>
        <dbReference type="ARBA" id="ARBA00022833"/>
    </source>
</evidence>
<comment type="caution">
    <text evidence="14">The sequence shown here is derived from an EMBL/GenBank/DDBJ whole genome shotgun (WGS) entry which is preliminary data.</text>
</comment>
<dbReference type="EMBL" id="JAUCMV010000005">
    <property type="protein sequence ID" value="KAK0393338.1"/>
    <property type="molecule type" value="Genomic_DNA"/>
</dbReference>
<keyword evidence="3 12" id="KW-0812">Transmembrane</keyword>
<dbReference type="GO" id="GO:0008270">
    <property type="term" value="F:zinc ion binding"/>
    <property type="evidence" value="ECO:0007669"/>
    <property type="project" value="UniProtKB-KW"/>
</dbReference>
<dbReference type="SMART" id="SM00173">
    <property type="entry name" value="RAS"/>
    <property type="match status" value="1"/>
</dbReference>
<protein>
    <recommendedName>
        <fullName evidence="2">E3 ubiquitin-protein ligase RNF170</fullName>
    </recommendedName>
    <alternativeName>
        <fullName evidence="10">RING finger protein 170</fullName>
    </alternativeName>
    <alternativeName>
        <fullName evidence="9">RING-type E3 ubiquitin transferase RNF170</fullName>
    </alternativeName>
</protein>
<dbReference type="InterPro" id="IPR006342">
    <property type="entry name" value="FkbM_mtfrase"/>
</dbReference>
<keyword evidence="7 12" id="KW-1133">Transmembrane helix</keyword>
<dbReference type="Pfam" id="PF00071">
    <property type="entry name" value="Ras"/>
    <property type="match status" value="1"/>
</dbReference>
<dbReference type="PROSITE" id="PS51421">
    <property type="entry name" value="RAS"/>
    <property type="match status" value="1"/>
</dbReference>
<dbReference type="Pfam" id="PF05050">
    <property type="entry name" value="Methyltransf_21"/>
    <property type="match status" value="1"/>
</dbReference>
<dbReference type="InterPro" id="IPR018957">
    <property type="entry name" value="Znf_C3HC4_RING-type"/>
</dbReference>
<evidence type="ECO:0000259" key="13">
    <source>
        <dbReference type="PROSITE" id="PS50089"/>
    </source>
</evidence>
<dbReference type="Pfam" id="PF00097">
    <property type="entry name" value="zf-C3HC4"/>
    <property type="match status" value="1"/>
</dbReference>
<evidence type="ECO:0000256" key="10">
    <source>
        <dbReference type="ARBA" id="ARBA00031107"/>
    </source>
</evidence>
<sequence length="625" mass="70614">MQRLSINKGNAFVLIYSVTSKQSLEELRPILLMLKEVKGEALAEVPIMLVGNKRDEDSRREVARDYGELLASKWGTGFIETSAKNNENITELFRDLLSMEKKRQLALSIEEDSTKNNSKKKSLIVFLNVELLCNTHKHYEQAAAVSVNVQNNEKVAPHAPSVKSTVLDFYRQCLFVQLYNVPDRNVFDMMLKSMGYCVKQAKLKESALEAYRNKDETKYHIKPSSDNLPDCTIVTLGVGHDVAVETALKEVYKNCHFYAADPIEAVNKDLFLPIGKFFPFAVGSDNKIQRASVKLDQNSNTYTSVNFTHVEFITFLKDHARISTRRIDQLLLDPEGAEYELAPYLTVGEIGFDGILVLVLIVGFIGYSYVVNNRFSFSQTIHPAFIQLVEDFRNVFLPRRRNSATNGDPKSIPNQPFNIDRECPICFGEASHPVMTNCGHLFCCSCLIGYWKHAAGGHLINPVRCAVCRATVTVLLPIKWSADVVEEGSEAAQWSTDLNDYNMRFSRGTRPFMDYVRDLPVLVPYLARQMITVDGLVLMFRMRMLLCIVGVVIYILCPVDFIPESVFGVIGIVDDLFIAFVVLIYVCIAFRQMMADRGQQFFANVRDAARALQIVGETETETDDE</sequence>
<evidence type="ECO:0000256" key="4">
    <source>
        <dbReference type="ARBA" id="ARBA00022723"/>
    </source>
</evidence>
<keyword evidence="6" id="KW-0862">Zinc</keyword>
<dbReference type="GO" id="GO:0061630">
    <property type="term" value="F:ubiquitin protein ligase activity"/>
    <property type="evidence" value="ECO:0007669"/>
    <property type="project" value="InterPro"/>
</dbReference>
<dbReference type="SUPFAM" id="SSF52540">
    <property type="entry name" value="P-loop containing nucleoside triphosphate hydrolases"/>
    <property type="match status" value="1"/>
</dbReference>
<organism evidence="14 15">
    <name type="scientific">Steinernema hermaphroditum</name>
    <dbReference type="NCBI Taxonomy" id="289476"/>
    <lineage>
        <taxon>Eukaryota</taxon>
        <taxon>Metazoa</taxon>
        <taxon>Ecdysozoa</taxon>
        <taxon>Nematoda</taxon>
        <taxon>Chromadorea</taxon>
        <taxon>Rhabditida</taxon>
        <taxon>Tylenchina</taxon>
        <taxon>Panagrolaimomorpha</taxon>
        <taxon>Strongyloidoidea</taxon>
        <taxon>Steinernematidae</taxon>
        <taxon>Steinernema</taxon>
    </lineage>
</organism>
<dbReference type="Proteomes" id="UP001175271">
    <property type="component" value="Unassembled WGS sequence"/>
</dbReference>
<evidence type="ECO:0000256" key="12">
    <source>
        <dbReference type="SAM" id="Phobius"/>
    </source>
</evidence>
<dbReference type="Gene3D" id="3.40.50.300">
    <property type="entry name" value="P-loop containing nucleotide triphosphate hydrolases"/>
    <property type="match status" value="1"/>
</dbReference>
<keyword evidence="15" id="KW-1185">Reference proteome</keyword>
<dbReference type="GO" id="GO:0005525">
    <property type="term" value="F:GTP binding"/>
    <property type="evidence" value="ECO:0007669"/>
    <property type="project" value="InterPro"/>
</dbReference>
<reference evidence="14" key="1">
    <citation type="submission" date="2023-06" db="EMBL/GenBank/DDBJ databases">
        <title>Genomic analysis of the entomopathogenic nematode Steinernema hermaphroditum.</title>
        <authorList>
            <person name="Schwarz E.M."/>
            <person name="Heppert J.K."/>
            <person name="Baniya A."/>
            <person name="Schwartz H.T."/>
            <person name="Tan C.-H."/>
            <person name="Antoshechkin I."/>
            <person name="Sternberg P.W."/>
            <person name="Goodrich-Blair H."/>
            <person name="Dillman A.R."/>
        </authorList>
    </citation>
    <scope>NUCLEOTIDE SEQUENCE</scope>
    <source>
        <strain evidence="14">PS9179</strain>
        <tissue evidence="14">Whole animal</tissue>
    </source>
</reference>
<feature type="domain" description="RING-type" evidence="13">
    <location>
        <begin position="423"/>
        <end position="469"/>
    </location>
</feature>
<dbReference type="PANTHER" id="PTHR22894:SF5">
    <property type="entry name" value="RING-TYPE DOMAIN-CONTAINING PROTEIN"/>
    <property type="match status" value="1"/>
</dbReference>
<dbReference type="Pfam" id="PF06803">
    <property type="entry name" value="DUF1232"/>
    <property type="match status" value="1"/>
</dbReference>
<evidence type="ECO:0000256" key="8">
    <source>
        <dbReference type="ARBA" id="ARBA00023136"/>
    </source>
</evidence>
<evidence type="ECO:0000256" key="7">
    <source>
        <dbReference type="ARBA" id="ARBA00022989"/>
    </source>
</evidence>
<dbReference type="PROSITE" id="PS00518">
    <property type="entry name" value="ZF_RING_1"/>
    <property type="match status" value="1"/>
</dbReference>
<dbReference type="InterPro" id="IPR038896">
    <property type="entry name" value="RNF170"/>
</dbReference>
<dbReference type="SUPFAM" id="SSF57850">
    <property type="entry name" value="RING/U-box"/>
    <property type="match status" value="1"/>
</dbReference>
<dbReference type="InterPro" id="IPR017907">
    <property type="entry name" value="Znf_RING_CS"/>
</dbReference>
<feature type="transmembrane region" description="Helical" evidence="12">
    <location>
        <begin position="568"/>
        <end position="590"/>
    </location>
</feature>
<evidence type="ECO:0000256" key="2">
    <source>
        <dbReference type="ARBA" id="ARBA00014068"/>
    </source>
</evidence>
<feature type="transmembrane region" description="Helical" evidence="12">
    <location>
        <begin position="544"/>
        <end position="562"/>
    </location>
</feature>
<dbReference type="SMART" id="SM00175">
    <property type="entry name" value="RAB"/>
    <property type="match status" value="1"/>
</dbReference>